<dbReference type="InParanoid" id="K0KBQ0"/>
<proteinExistence type="inferred from homology"/>
<evidence type="ECO:0000256" key="1">
    <source>
        <dbReference type="ARBA" id="ARBA00008553"/>
    </source>
</evidence>
<dbReference type="SUPFAM" id="SSF55282">
    <property type="entry name" value="RL5-like"/>
    <property type="match status" value="1"/>
</dbReference>
<dbReference type="PANTHER" id="PTHR11994">
    <property type="entry name" value="60S RIBOSOMAL PROTEIN L11-RELATED"/>
    <property type="match status" value="1"/>
</dbReference>
<comment type="caution">
    <text evidence="8">The sequence shown here is derived from an EMBL/GenBank/DDBJ whole genome shotgun (WGS) entry which is preliminary data.</text>
</comment>
<dbReference type="GO" id="GO:1990904">
    <property type="term" value="C:ribonucleoprotein complex"/>
    <property type="evidence" value="ECO:0007669"/>
    <property type="project" value="UniProtKB-KW"/>
</dbReference>
<dbReference type="InterPro" id="IPR002132">
    <property type="entry name" value="Ribosomal_uL5"/>
</dbReference>
<evidence type="ECO:0000259" key="7">
    <source>
        <dbReference type="Pfam" id="PF00673"/>
    </source>
</evidence>
<dbReference type="Proteomes" id="UP000009328">
    <property type="component" value="Unassembled WGS sequence"/>
</dbReference>
<evidence type="ECO:0000313" key="8">
    <source>
        <dbReference type="EMBL" id="CCH42485.1"/>
    </source>
</evidence>
<dbReference type="InterPro" id="IPR022803">
    <property type="entry name" value="Ribosomal_uL5_dom_sf"/>
</dbReference>
<dbReference type="eggNOG" id="KOG0398">
    <property type="taxonomic scope" value="Eukaryota"/>
</dbReference>
<feature type="domain" description="Large ribosomal subunit protein uL5 C-terminal" evidence="7">
    <location>
        <begin position="195"/>
        <end position="290"/>
    </location>
</feature>
<evidence type="ECO:0000256" key="4">
    <source>
        <dbReference type="ARBA" id="ARBA00040368"/>
    </source>
</evidence>
<dbReference type="InterPro" id="IPR031310">
    <property type="entry name" value="Ribosomal_uL5_N"/>
</dbReference>
<evidence type="ECO:0000259" key="6">
    <source>
        <dbReference type="Pfam" id="PF00281"/>
    </source>
</evidence>
<protein>
    <recommendedName>
        <fullName evidence="4">Large ribosomal subunit protein uL5m</fullName>
    </recommendedName>
</protein>
<dbReference type="FunCoup" id="K0KBQ0">
    <property type="interactions" value="674"/>
</dbReference>
<dbReference type="GO" id="GO:0006412">
    <property type="term" value="P:translation"/>
    <property type="evidence" value="ECO:0007669"/>
    <property type="project" value="InterPro"/>
</dbReference>
<gene>
    <name evidence="8" type="ORF">BN7_2030</name>
</gene>
<keyword evidence="3" id="KW-0687">Ribonucleoprotein</keyword>
<reference evidence="8 9" key="1">
    <citation type="journal article" date="2012" name="Eukaryot. Cell">
        <title>Draft genome sequence of Wickerhamomyces ciferrii NRRL Y-1031 F-60-10.</title>
        <authorList>
            <person name="Schneider J."/>
            <person name="Andrea H."/>
            <person name="Blom J."/>
            <person name="Jaenicke S."/>
            <person name="Ruckert C."/>
            <person name="Schorsch C."/>
            <person name="Szczepanowski R."/>
            <person name="Farwick M."/>
            <person name="Goesmann A."/>
            <person name="Puhler A."/>
            <person name="Schaffer S."/>
            <person name="Tauch A."/>
            <person name="Kohler T."/>
            <person name="Brinkrolf K."/>
        </authorList>
    </citation>
    <scope>NUCLEOTIDE SEQUENCE [LARGE SCALE GENOMIC DNA]</scope>
    <source>
        <strain evidence="9">ATCC 14091 / BCRC 22168 / CBS 111 / JCM 3599 / NBRC 0793 / NRRL Y-1031 F-60-10</strain>
    </source>
</reference>
<sequence length="300" mass="34049">MFSQKLVSQGNIRLFSTSSAAAGRVGCSLVKPVHHLIKIDKNKLSPRFPELNLEKNDIRNPGFRPVATHQDRVAEHYTNTLQSDLLLMNFQHNQRRKEGLKRRQWDGSSPNHPSRTLRKPKGSEVETPDIKIYTDKNIPIIESITLNCYTKLAKDNANHAISAALQLQQITNCKPKPLHSRKDVIAWGVRRGWLMGAKVELKGRPLSQFLSTLTEIVFPRIREFKGLSSRAGDKTGNLSMGLTHEEISFFPEIESNQDQWSKTYGMHINIKTTAQTDTEARRLLSAYGFPIHGTERKNAF</sequence>
<evidence type="ECO:0000313" key="9">
    <source>
        <dbReference type="Proteomes" id="UP000009328"/>
    </source>
</evidence>
<evidence type="ECO:0000256" key="3">
    <source>
        <dbReference type="ARBA" id="ARBA00023274"/>
    </source>
</evidence>
<dbReference type="HOGENOM" id="CLU_061015_1_1_1"/>
<dbReference type="GO" id="GO:0003735">
    <property type="term" value="F:structural constituent of ribosome"/>
    <property type="evidence" value="ECO:0007669"/>
    <property type="project" value="InterPro"/>
</dbReference>
<accession>K0KBQ0</accession>
<feature type="domain" description="Large ribosomal subunit protein uL5 N-terminal" evidence="6">
    <location>
        <begin position="137"/>
        <end position="190"/>
    </location>
</feature>
<dbReference type="EMBL" id="CAIF01000047">
    <property type="protein sequence ID" value="CCH42485.1"/>
    <property type="molecule type" value="Genomic_DNA"/>
</dbReference>
<dbReference type="STRING" id="1206466.K0KBQ0"/>
<dbReference type="Pfam" id="PF00673">
    <property type="entry name" value="Ribosomal_L5_C"/>
    <property type="match status" value="1"/>
</dbReference>
<organism evidence="8 9">
    <name type="scientific">Wickerhamomyces ciferrii (strain ATCC 14091 / BCRC 22168 / CBS 111 / JCM 3599 / NBRC 0793 / NRRL Y-1031 F-60-10)</name>
    <name type="common">Yeast</name>
    <name type="synonym">Pichia ciferrii</name>
    <dbReference type="NCBI Taxonomy" id="1206466"/>
    <lineage>
        <taxon>Eukaryota</taxon>
        <taxon>Fungi</taxon>
        <taxon>Dikarya</taxon>
        <taxon>Ascomycota</taxon>
        <taxon>Saccharomycotina</taxon>
        <taxon>Saccharomycetes</taxon>
        <taxon>Phaffomycetales</taxon>
        <taxon>Wickerhamomycetaceae</taxon>
        <taxon>Wickerhamomyces</taxon>
    </lineage>
</organism>
<dbReference type="AlphaFoldDB" id="K0KBQ0"/>
<keyword evidence="9" id="KW-1185">Reference proteome</keyword>
<dbReference type="InterPro" id="IPR031309">
    <property type="entry name" value="Ribosomal_uL5_C"/>
</dbReference>
<dbReference type="Gene3D" id="3.30.1440.10">
    <property type="match status" value="1"/>
</dbReference>
<dbReference type="GO" id="GO:0005840">
    <property type="term" value="C:ribosome"/>
    <property type="evidence" value="ECO:0007669"/>
    <property type="project" value="UniProtKB-KW"/>
</dbReference>
<keyword evidence="2 8" id="KW-0689">Ribosomal protein</keyword>
<evidence type="ECO:0000256" key="5">
    <source>
        <dbReference type="SAM" id="MobiDB-lite"/>
    </source>
</evidence>
<dbReference type="FunFam" id="3.30.1440.10:FF:000001">
    <property type="entry name" value="50S ribosomal protein L5"/>
    <property type="match status" value="1"/>
</dbReference>
<comment type="similarity">
    <text evidence="1">Belongs to the universal ribosomal protein uL5 family.</text>
</comment>
<dbReference type="Pfam" id="PF00281">
    <property type="entry name" value="Ribosomal_L5"/>
    <property type="match status" value="1"/>
</dbReference>
<evidence type="ECO:0000256" key="2">
    <source>
        <dbReference type="ARBA" id="ARBA00022980"/>
    </source>
</evidence>
<feature type="region of interest" description="Disordered" evidence="5">
    <location>
        <begin position="97"/>
        <end position="125"/>
    </location>
</feature>
<name>K0KBQ0_WICCF</name>